<evidence type="ECO:0000313" key="11">
    <source>
        <dbReference type="EMBL" id="SAL95450.1"/>
    </source>
</evidence>
<dbReference type="GO" id="GO:0030686">
    <property type="term" value="C:90S preribosome"/>
    <property type="evidence" value="ECO:0007669"/>
    <property type="project" value="TreeGrafter"/>
</dbReference>
<dbReference type="OMA" id="ERKEMPW"/>
<name>A0A163IUQ3_ABSGL</name>
<keyword evidence="5" id="KW-0175">Coiled coil</keyword>
<dbReference type="AlphaFoldDB" id="A0A163IUQ3"/>
<feature type="compositionally biased region" description="Polar residues" evidence="10">
    <location>
        <begin position="38"/>
        <end position="47"/>
    </location>
</feature>
<comment type="function">
    <text evidence="8 9">Component of the 90S pre-ribosome involved in the maturation of rRNAs. Required for early cleavages of the pre-RNAs in the 40S ribosomal subunit maturation pathway.</text>
</comment>
<dbReference type="Pfam" id="PF06102">
    <property type="entry name" value="RRP36"/>
    <property type="match status" value="1"/>
</dbReference>
<keyword evidence="7 9" id="KW-0687">Ribonucleoprotein</keyword>
<feature type="region of interest" description="Disordered" evidence="10">
    <location>
        <begin position="1"/>
        <end position="47"/>
    </location>
</feature>
<dbReference type="FunCoup" id="A0A163IUQ3">
    <property type="interactions" value="353"/>
</dbReference>
<keyword evidence="4 9" id="KW-0698">rRNA processing</keyword>
<evidence type="ECO:0000256" key="9">
    <source>
        <dbReference type="RuleBase" id="RU368027"/>
    </source>
</evidence>
<reference evidence="11" key="1">
    <citation type="submission" date="2016-04" db="EMBL/GenBank/DDBJ databases">
        <authorList>
            <person name="Evans L.H."/>
            <person name="Alamgir A."/>
            <person name="Owens N."/>
            <person name="Weber N.D."/>
            <person name="Virtaneva K."/>
            <person name="Barbian K."/>
            <person name="Babar A."/>
            <person name="Rosenke K."/>
        </authorList>
    </citation>
    <scope>NUCLEOTIDE SEQUENCE [LARGE SCALE GENOMIC DNA]</scope>
    <source>
        <strain evidence="11">CBS 101.48</strain>
    </source>
</reference>
<comment type="similarity">
    <text evidence="2 9">Belongs to the RRP36 family.</text>
</comment>
<evidence type="ECO:0000256" key="5">
    <source>
        <dbReference type="ARBA" id="ARBA00023054"/>
    </source>
</evidence>
<feature type="region of interest" description="Disordered" evidence="10">
    <location>
        <begin position="106"/>
        <end position="144"/>
    </location>
</feature>
<sequence length="283" mass="32790">MKHRSSDLEEEDENDYGYDYSDDDGSEQDTSDNDNLDDQATQASKTAQLDKLKRSLAHVSFEQLAEIKNKMGIKEFSQTRTTKATTANDAPKKAVVSKAQILKDLREATGQRARATKEEMKRDSKHRDVVETASTKRRDPRFDKLSGQFNQDLFEKSYGFIDDYKQSEIADLKTQLTKTKDPEEQERLKSILTRMKSQEMAAANTKRRQALARERKKVESELVKQGKTPYFLKNSEKRKLELVDKYNQLGDKSMERILEKRRKRNANKDHKRVPFVRRSGGTN</sequence>
<evidence type="ECO:0000256" key="7">
    <source>
        <dbReference type="ARBA" id="ARBA00023274"/>
    </source>
</evidence>
<evidence type="ECO:0000256" key="8">
    <source>
        <dbReference type="ARBA" id="ARBA00025053"/>
    </source>
</evidence>
<dbReference type="InterPro" id="IPR009292">
    <property type="entry name" value="RRP36"/>
</dbReference>
<comment type="subcellular location">
    <subcellularLocation>
        <location evidence="1 9">Nucleus</location>
        <location evidence="1 9">Nucleolus</location>
    </subcellularLocation>
</comment>
<evidence type="ECO:0000256" key="4">
    <source>
        <dbReference type="ARBA" id="ARBA00022552"/>
    </source>
</evidence>
<dbReference type="GO" id="GO:0005730">
    <property type="term" value="C:nucleolus"/>
    <property type="evidence" value="ECO:0007669"/>
    <property type="project" value="UniProtKB-SubCell"/>
</dbReference>
<comment type="subunit">
    <text evidence="9">Associates with 90S and pre-40S pre-ribosomal particles.</text>
</comment>
<gene>
    <name evidence="11" type="primary">ABSGL_00779.1 scaffold 958</name>
</gene>
<keyword evidence="3 9" id="KW-0690">Ribosome biogenesis</keyword>
<organism evidence="11">
    <name type="scientific">Absidia glauca</name>
    <name type="common">Pin mould</name>
    <dbReference type="NCBI Taxonomy" id="4829"/>
    <lineage>
        <taxon>Eukaryota</taxon>
        <taxon>Fungi</taxon>
        <taxon>Fungi incertae sedis</taxon>
        <taxon>Mucoromycota</taxon>
        <taxon>Mucoromycotina</taxon>
        <taxon>Mucoromycetes</taxon>
        <taxon>Mucorales</taxon>
        <taxon>Cunninghamellaceae</taxon>
        <taxon>Absidia</taxon>
    </lineage>
</organism>
<keyword evidence="6 9" id="KW-0539">Nucleus</keyword>
<feature type="compositionally biased region" description="Basic residues" evidence="10">
    <location>
        <begin position="259"/>
        <end position="275"/>
    </location>
</feature>
<accession>A0A163IUQ3</accession>
<dbReference type="STRING" id="4829.A0A163IUQ3"/>
<dbReference type="Proteomes" id="UP000078561">
    <property type="component" value="Unassembled WGS sequence"/>
</dbReference>
<evidence type="ECO:0000256" key="6">
    <source>
        <dbReference type="ARBA" id="ARBA00023242"/>
    </source>
</evidence>
<dbReference type="PANTHER" id="PTHR21738:SF0">
    <property type="entry name" value="RIBOSOMAL RNA PROCESSING PROTEIN 36 HOMOLOG"/>
    <property type="match status" value="1"/>
</dbReference>
<keyword evidence="12" id="KW-1185">Reference proteome</keyword>
<evidence type="ECO:0000313" key="12">
    <source>
        <dbReference type="Proteomes" id="UP000078561"/>
    </source>
</evidence>
<dbReference type="PANTHER" id="PTHR21738">
    <property type="entry name" value="RIBOSOMAL RNA PROCESSING PROTEIN 36 HOMOLOG"/>
    <property type="match status" value="1"/>
</dbReference>
<dbReference type="EMBL" id="LT550334">
    <property type="protein sequence ID" value="SAL95450.1"/>
    <property type="molecule type" value="Genomic_DNA"/>
</dbReference>
<protein>
    <recommendedName>
        <fullName evidence="9">rRNA biogenesis protein RRP36</fullName>
    </recommendedName>
</protein>
<evidence type="ECO:0000256" key="3">
    <source>
        <dbReference type="ARBA" id="ARBA00022517"/>
    </source>
</evidence>
<proteinExistence type="inferred from homology"/>
<feature type="compositionally biased region" description="Acidic residues" evidence="10">
    <location>
        <begin position="8"/>
        <end position="37"/>
    </location>
</feature>
<evidence type="ECO:0000256" key="1">
    <source>
        <dbReference type="ARBA" id="ARBA00004604"/>
    </source>
</evidence>
<dbReference type="InParanoid" id="A0A163IUQ3"/>
<evidence type="ECO:0000256" key="10">
    <source>
        <dbReference type="SAM" id="MobiDB-lite"/>
    </source>
</evidence>
<feature type="region of interest" description="Disordered" evidence="10">
    <location>
        <begin position="254"/>
        <end position="283"/>
    </location>
</feature>
<dbReference type="GO" id="GO:0000462">
    <property type="term" value="P:maturation of SSU-rRNA from tricistronic rRNA transcript (SSU-rRNA, 5.8S rRNA, LSU-rRNA)"/>
    <property type="evidence" value="ECO:0007669"/>
    <property type="project" value="TreeGrafter"/>
</dbReference>
<dbReference type="OrthoDB" id="448446at2759"/>
<evidence type="ECO:0000256" key="2">
    <source>
        <dbReference type="ARBA" id="ARBA00009418"/>
    </source>
</evidence>